<dbReference type="GO" id="GO:0008270">
    <property type="term" value="F:zinc ion binding"/>
    <property type="evidence" value="ECO:0007669"/>
    <property type="project" value="InterPro"/>
</dbReference>
<gene>
    <name evidence="3" type="ORF">SVUK_LOCUS9513</name>
</gene>
<dbReference type="GO" id="GO:0004089">
    <property type="term" value="F:carbonate dehydratase activity"/>
    <property type="evidence" value="ECO:0007669"/>
    <property type="project" value="InterPro"/>
</dbReference>
<dbReference type="InterPro" id="IPR036398">
    <property type="entry name" value="CA_dom_sf"/>
</dbReference>
<dbReference type="AlphaFoldDB" id="A0A3P7KVX0"/>
<dbReference type="PROSITE" id="PS51144">
    <property type="entry name" value="ALPHA_CA_2"/>
    <property type="match status" value="1"/>
</dbReference>
<dbReference type="Proteomes" id="UP000270094">
    <property type="component" value="Unassembled WGS sequence"/>
</dbReference>
<dbReference type="EMBL" id="UYYB01094511">
    <property type="protein sequence ID" value="VDM74515.1"/>
    <property type="molecule type" value="Genomic_DNA"/>
</dbReference>
<dbReference type="PANTHER" id="PTHR18952">
    <property type="entry name" value="CARBONIC ANHYDRASE"/>
    <property type="match status" value="1"/>
</dbReference>
<evidence type="ECO:0000313" key="4">
    <source>
        <dbReference type="Proteomes" id="UP000270094"/>
    </source>
</evidence>
<organism evidence="3 4">
    <name type="scientific">Strongylus vulgaris</name>
    <name type="common">Blood worm</name>
    <dbReference type="NCBI Taxonomy" id="40348"/>
    <lineage>
        <taxon>Eukaryota</taxon>
        <taxon>Metazoa</taxon>
        <taxon>Ecdysozoa</taxon>
        <taxon>Nematoda</taxon>
        <taxon>Chromadorea</taxon>
        <taxon>Rhabditida</taxon>
        <taxon>Rhabditina</taxon>
        <taxon>Rhabditomorpha</taxon>
        <taxon>Strongyloidea</taxon>
        <taxon>Strongylidae</taxon>
        <taxon>Strongylus</taxon>
    </lineage>
</organism>
<accession>A0A3P7KVX0</accession>
<dbReference type="SMART" id="SM01057">
    <property type="entry name" value="Carb_anhydrase"/>
    <property type="match status" value="1"/>
</dbReference>
<dbReference type="Pfam" id="PF00194">
    <property type="entry name" value="Carb_anhydrase"/>
    <property type="match status" value="1"/>
</dbReference>
<evidence type="ECO:0000313" key="3">
    <source>
        <dbReference type="EMBL" id="VDM74515.1"/>
    </source>
</evidence>
<dbReference type="PANTHER" id="PTHR18952:SF124">
    <property type="entry name" value="CARBONIC ANHYDRASE 7"/>
    <property type="match status" value="1"/>
</dbReference>
<dbReference type="GO" id="GO:0005737">
    <property type="term" value="C:cytoplasm"/>
    <property type="evidence" value="ECO:0007669"/>
    <property type="project" value="TreeGrafter"/>
</dbReference>
<evidence type="ECO:0000256" key="1">
    <source>
        <dbReference type="ARBA" id="ARBA00010718"/>
    </source>
</evidence>
<protein>
    <recommendedName>
        <fullName evidence="2">Alpha-carbonic anhydrase domain-containing protein</fullName>
    </recommendedName>
</protein>
<feature type="domain" description="Alpha-carbonic anhydrase" evidence="2">
    <location>
        <begin position="59"/>
        <end position="288"/>
    </location>
</feature>
<dbReference type="Gene3D" id="3.10.200.10">
    <property type="entry name" value="Alpha carbonic anhydrase"/>
    <property type="match status" value="1"/>
</dbReference>
<evidence type="ECO:0000259" key="2">
    <source>
        <dbReference type="PROSITE" id="PS51144"/>
    </source>
</evidence>
<keyword evidence="4" id="KW-1185">Reference proteome</keyword>
<dbReference type="InterPro" id="IPR001148">
    <property type="entry name" value="CA_dom"/>
</dbReference>
<dbReference type="SUPFAM" id="SSF51069">
    <property type="entry name" value="Carbonic anhydrase"/>
    <property type="match status" value="1"/>
</dbReference>
<dbReference type="OrthoDB" id="429145at2759"/>
<reference evidence="3 4" key="1">
    <citation type="submission" date="2018-11" db="EMBL/GenBank/DDBJ databases">
        <authorList>
            <consortium name="Pathogen Informatics"/>
        </authorList>
    </citation>
    <scope>NUCLEOTIDE SEQUENCE [LARGE SCALE GENOMIC DNA]</scope>
</reference>
<comment type="similarity">
    <text evidence="1">Belongs to the alpha-carbonic anhydrase family.</text>
</comment>
<proteinExistence type="inferred from homology"/>
<name>A0A3P7KVX0_STRVU</name>
<sequence length="288" mass="31844">MVHGPSCELLSRQRSPWRTSVHVCGESPVKPKKMYIHSYLLLLSIVTHLLHSQVLRSLHTRCYSVCQSSLCSLKAGGGGNEELGDELILINVGLKTQTNYPEKLNINYTSGDCHDVVCSNTGFKVNVSDKCSTTVTASHLPGTYKLAQFHAHWSKDGTCGSEHLLNGKAMSGEIRLLFLVFNCFNSTQVHFVFWNTKYETMAKAAEQDDGFAVIGVFIKEGAHSDNYDPLFKVIQKAIGSSSPVPMPSDFVLEQLFPPAGCKTKASRRMPSCEDLVRNLFRGEKNANL</sequence>
<dbReference type="InterPro" id="IPR023561">
    <property type="entry name" value="Carbonic_anhydrase_a-class"/>
</dbReference>